<proteinExistence type="predicted"/>
<organism evidence="1">
    <name type="scientific">Leptospira ellisii</name>
    <dbReference type="NCBI Taxonomy" id="2023197"/>
    <lineage>
        <taxon>Bacteria</taxon>
        <taxon>Pseudomonadati</taxon>
        <taxon>Spirochaetota</taxon>
        <taxon>Spirochaetia</taxon>
        <taxon>Leptospirales</taxon>
        <taxon>Leptospiraceae</taxon>
        <taxon>Leptospira</taxon>
    </lineage>
</organism>
<dbReference type="EMBL" id="NPEF01000211">
    <property type="protein sequence ID" value="PJZ91811.1"/>
    <property type="molecule type" value="Genomic_DNA"/>
</dbReference>
<gene>
    <name evidence="1" type="ORF">CH379_16610</name>
</gene>
<dbReference type="AlphaFoldDB" id="A0A2N0B5J2"/>
<evidence type="ECO:0000313" key="1">
    <source>
        <dbReference type="EMBL" id="PJZ91811.1"/>
    </source>
</evidence>
<protein>
    <submittedName>
        <fullName evidence="1">Uncharacterized protein</fullName>
    </submittedName>
</protein>
<comment type="caution">
    <text evidence="1">The sequence shown here is derived from an EMBL/GenBank/DDBJ whole genome shotgun (WGS) entry which is preliminary data.</text>
</comment>
<sequence>MKPIMKKYLSILAVIAIVHCAPSTMVKINTEPSGLDVYYQGMKVGKSPVDVEMSNLIFEKHIVEIRKDKKILRTVPVATEIKSTNVVGGICLGVPFIWVSGPKSYQNITIDDAVTSEFSVKSDAALVVSHLPKGVTMTVGARVLGSEDYAYVEGKDQEIKLCDSESCKSFGIHKFETQKSYFYQINANQL</sequence>
<reference evidence="1" key="1">
    <citation type="submission" date="2017-07" db="EMBL/GenBank/DDBJ databases">
        <title>Leptospira spp. isolated from tropical soils.</title>
        <authorList>
            <person name="Thibeaux R."/>
            <person name="Iraola G."/>
            <person name="Ferres I."/>
            <person name="Bierque E."/>
            <person name="Girault D."/>
            <person name="Soupe-Gilbert M.-E."/>
            <person name="Picardeau M."/>
            <person name="Goarant C."/>
        </authorList>
    </citation>
    <scope>NUCLEOTIDE SEQUENCE [LARGE SCALE GENOMIC DNA]</scope>
    <source>
        <strain evidence="1">ATI7-C-A5</strain>
    </source>
</reference>
<accession>A0A2N0B5J2</accession>
<name>A0A2N0B5J2_9LEPT</name>